<gene>
    <name evidence="1" type="ORF">AKJ46_00260</name>
</gene>
<proteinExistence type="predicted"/>
<dbReference type="AlphaFoldDB" id="A0A133VSS6"/>
<comment type="caution">
    <text evidence="1">The sequence shown here is derived from an EMBL/GenBank/DDBJ whole genome shotgun (WGS) entry which is preliminary data.</text>
</comment>
<reference evidence="1 2" key="1">
    <citation type="journal article" date="2016" name="Sci. Rep.">
        <title>Metabolic traits of an uncultured archaeal lineage -MSBL1- from brine pools of the Red Sea.</title>
        <authorList>
            <person name="Mwirichia R."/>
            <person name="Alam I."/>
            <person name="Rashid M."/>
            <person name="Vinu M."/>
            <person name="Ba-Alawi W."/>
            <person name="Anthony Kamau A."/>
            <person name="Kamanda Ngugi D."/>
            <person name="Goker M."/>
            <person name="Klenk H.P."/>
            <person name="Bajic V."/>
            <person name="Stingl U."/>
        </authorList>
    </citation>
    <scope>NUCLEOTIDE SEQUENCE [LARGE SCALE GENOMIC DNA]</scope>
    <source>
        <strain evidence="1">SCGC-AAA833K04</strain>
    </source>
</reference>
<protein>
    <submittedName>
        <fullName evidence="1">Uncharacterized protein</fullName>
    </submittedName>
</protein>
<dbReference type="EMBL" id="LHYN01000002">
    <property type="protein sequence ID" value="KXB09509.1"/>
    <property type="molecule type" value="Genomic_DNA"/>
</dbReference>
<accession>A0A133VSS6</accession>
<evidence type="ECO:0000313" key="2">
    <source>
        <dbReference type="Proteomes" id="UP000070038"/>
    </source>
</evidence>
<name>A0A133VSS6_9EURY</name>
<sequence length="85" mass="9972">MGEELEEEGFLAYANRRACWSHAGSSGWKRRIEREGLTLDFPRAWENVDRPEELKDGFEEIGISRSDVFERLRSFAITCAKRENY</sequence>
<evidence type="ECO:0000313" key="1">
    <source>
        <dbReference type="EMBL" id="KXB09509.1"/>
    </source>
</evidence>
<dbReference type="Proteomes" id="UP000070038">
    <property type="component" value="Unassembled WGS sequence"/>
</dbReference>
<keyword evidence="2" id="KW-1185">Reference proteome</keyword>
<organism evidence="1 2">
    <name type="scientific">candidate division MSBL1 archaeon SCGC-AAA833K04</name>
    <dbReference type="NCBI Taxonomy" id="1698258"/>
    <lineage>
        <taxon>Archaea</taxon>
        <taxon>Methanobacteriati</taxon>
        <taxon>Methanobacteriota</taxon>
        <taxon>candidate division MSBL1</taxon>
    </lineage>
</organism>